<dbReference type="Pfam" id="PF13579">
    <property type="entry name" value="Glyco_trans_4_4"/>
    <property type="match status" value="1"/>
</dbReference>
<evidence type="ECO:0000313" key="2">
    <source>
        <dbReference type="EMBL" id="ARM84047.1"/>
    </source>
</evidence>
<dbReference type="InterPro" id="IPR028098">
    <property type="entry name" value="Glyco_trans_4-like_N"/>
</dbReference>
<feature type="domain" description="Glycosyltransferase subfamily 4-like N-terminal" evidence="1">
    <location>
        <begin position="16"/>
        <end position="183"/>
    </location>
</feature>
<dbReference type="GeneID" id="77255922"/>
<sequence length="385" mass="42483">MKIAYLYGLHAFPPKGGNHVHAYELTQGFIKAGHEVLVLNDPTMPGSINYDGGTPGAVERFVGDCDVLYVRVDARYLSDWPEVKQCVEGAGKKPVIWEVNAPANETLAFSWLGGRRAGIKESPWKAFKRWLHATRKIPGILKEERLRRSIARNVDAAICVSSALGRYASEALNIPEVLVLPNGGPLISVEEIEKRRAKRINQQFTVFYSGSAIYPWQGLDFLAGAIKLAEKSAPDIRFVLAVNQVTDALPTGANVEVREKLNREQILDAICTADACVALHPEYSWSKWGFHGSPMKMFEYMGCMSPVIASDRGQMADLITHGDNGLLCSDAPDSILNELLFLKENGAKSKAIGASGRQWIVNGHCWQDNADLTLELFSKLKTRCV</sequence>
<dbReference type="SUPFAM" id="SSF53756">
    <property type="entry name" value="UDP-Glycosyltransferase/glycogen phosphorylase"/>
    <property type="match status" value="1"/>
</dbReference>
<keyword evidence="2" id="KW-0808">Transferase</keyword>
<dbReference type="AlphaFoldDB" id="A0A1W6K9F7"/>
<protein>
    <submittedName>
        <fullName evidence="2">Glycosyl transferases group 1</fullName>
    </submittedName>
</protein>
<name>A0A1W6K9F7_9GAMM</name>
<organism evidence="2 3">
    <name type="scientific">Marinobacter salarius</name>
    <dbReference type="NCBI Taxonomy" id="1420917"/>
    <lineage>
        <taxon>Bacteria</taxon>
        <taxon>Pseudomonadati</taxon>
        <taxon>Pseudomonadota</taxon>
        <taxon>Gammaproteobacteria</taxon>
        <taxon>Pseudomonadales</taxon>
        <taxon>Marinobacteraceae</taxon>
        <taxon>Marinobacter</taxon>
    </lineage>
</organism>
<dbReference type="CDD" id="cd03801">
    <property type="entry name" value="GT4_PimA-like"/>
    <property type="match status" value="1"/>
</dbReference>
<dbReference type="Pfam" id="PF13692">
    <property type="entry name" value="Glyco_trans_1_4"/>
    <property type="match status" value="1"/>
</dbReference>
<proteinExistence type="predicted"/>
<gene>
    <name evidence="2" type="ORF">MARSALSMR5_01970</name>
</gene>
<dbReference type="PANTHER" id="PTHR12526:SF622">
    <property type="entry name" value="GLYCOSYLTRANSFERASE (GROUP I)"/>
    <property type="match status" value="1"/>
</dbReference>
<dbReference type="EMBL" id="CP020931">
    <property type="protein sequence ID" value="ARM84047.1"/>
    <property type="molecule type" value="Genomic_DNA"/>
</dbReference>
<dbReference type="PANTHER" id="PTHR12526">
    <property type="entry name" value="GLYCOSYLTRANSFERASE"/>
    <property type="match status" value="1"/>
</dbReference>
<evidence type="ECO:0000259" key="1">
    <source>
        <dbReference type="Pfam" id="PF13579"/>
    </source>
</evidence>
<reference evidence="2 3" key="1">
    <citation type="submission" date="2017-04" db="EMBL/GenBank/DDBJ databases">
        <title>Genome Sequence of Marinobacter salarius strain SMR5 Isolated from a culture of the Diatom Skeletonema marinoi.</title>
        <authorList>
            <person name="Topel M."/>
            <person name="Pinder M.I.M."/>
            <person name="Johansson O.N."/>
            <person name="Kourtchenko O."/>
            <person name="Godhe A."/>
            <person name="Clarke A.K."/>
        </authorList>
    </citation>
    <scope>NUCLEOTIDE SEQUENCE [LARGE SCALE GENOMIC DNA]</scope>
    <source>
        <strain evidence="2 3">SMR5</strain>
    </source>
</reference>
<accession>A0A1W6K9F7</accession>
<evidence type="ECO:0000313" key="3">
    <source>
        <dbReference type="Proteomes" id="UP000193100"/>
    </source>
</evidence>
<dbReference type="Proteomes" id="UP000193100">
    <property type="component" value="Chromosome"/>
</dbReference>
<dbReference type="RefSeq" id="WP_157665600.1">
    <property type="nucleotide sequence ID" value="NZ_CP020931.1"/>
</dbReference>
<dbReference type="Gene3D" id="3.40.50.2000">
    <property type="entry name" value="Glycogen Phosphorylase B"/>
    <property type="match status" value="2"/>
</dbReference>
<dbReference type="GO" id="GO:0016757">
    <property type="term" value="F:glycosyltransferase activity"/>
    <property type="evidence" value="ECO:0007669"/>
    <property type="project" value="UniProtKB-ARBA"/>
</dbReference>